<evidence type="ECO:0000313" key="2">
    <source>
        <dbReference type="Proteomes" id="UP001349262"/>
    </source>
</evidence>
<keyword evidence="2" id="KW-1185">Reference proteome</keyword>
<sequence>MTAAGGRTEIVDMSPHRPKCTLYPVLAAASPRAVIYPRDPSNQTCLIAWDRSDDSFEMGQWFKGTVKPA</sequence>
<evidence type="ECO:0000313" key="1">
    <source>
        <dbReference type="EMBL" id="MEE7456120.1"/>
    </source>
</evidence>
<dbReference type="Proteomes" id="UP001349262">
    <property type="component" value="Unassembled WGS sequence"/>
</dbReference>
<accession>A0ABU7T6F5</accession>
<comment type="caution">
    <text evidence="1">The sequence shown here is derived from an EMBL/GenBank/DDBJ whole genome shotgun (WGS) entry which is preliminary data.</text>
</comment>
<dbReference type="EMBL" id="MLBY01000003">
    <property type="protein sequence ID" value="MEE7456120.1"/>
    <property type="molecule type" value="Genomic_DNA"/>
</dbReference>
<gene>
    <name evidence="1" type="ORF">MRSR164_04670</name>
</gene>
<name>A0ABU7T6F5_9HYPH</name>
<proteinExistence type="predicted"/>
<protein>
    <submittedName>
        <fullName evidence="1">Uncharacterized protein</fullName>
    </submittedName>
</protein>
<reference evidence="1 2" key="1">
    <citation type="journal article" date="2012" name="Genet. Mol. Biol.">
        <title>Analysis of 16S rRNA and mxaF genes revealing insights into Methylobacterium niche-specific plant association.</title>
        <authorList>
            <person name="Dourado M.N."/>
            <person name="Andreote F.D."/>
            <person name="Dini-Andreote F."/>
            <person name="Conti R."/>
            <person name="Araujo J.M."/>
            <person name="Araujo W.L."/>
        </authorList>
    </citation>
    <scope>NUCLEOTIDE SEQUENCE [LARGE SCALE GENOMIC DNA]</scope>
    <source>
        <strain evidence="1 2">SR1.6/4</strain>
    </source>
</reference>
<organism evidence="1 2">
    <name type="scientific">Methylobacterium radiotolerans</name>
    <dbReference type="NCBI Taxonomy" id="31998"/>
    <lineage>
        <taxon>Bacteria</taxon>
        <taxon>Pseudomonadati</taxon>
        <taxon>Pseudomonadota</taxon>
        <taxon>Alphaproteobacteria</taxon>
        <taxon>Hyphomicrobiales</taxon>
        <taxon>Methylobacteriaceae</taxon>
        <taxon>Methylobacterium</taxon>
    </lineage>
</organism>